<dbReference type="GeneID" id="83179430"/>
<keyword evidence="5" id="KW-0539">Nucleus</keyword>
<feature type="compositionally biased region" description="Pro residues" evidence="6">
    <location>
        <begin position="104"/>
        <end position="113"/>
    </location>
</feature>
<evidence type="ECO:0000256" key="4">
    <source>
        <dbReference type="ARBA" id="ARBA00023163"/>
    </source>
</evidence>
<gene>
    <name evidence="8" type="ORF">N7498_005067</name>
</gene>
<dbReference type="PANTHER" id="PTHR37534:SF16">
    <property type="entry name" value="ZN(II)2CYS6 TRANSCRIPTION FACTOR (EUROFUNG)-RELATED"/>
    <property type="match status" value="1"/>
</dbReference>
<dbReference type="GO" id="GO:0000981">
    <property type="term" value="F:DNA-binding transcription factor activity, RNA polymerase II-specific"/>
    <property type="evidence" value="ECO:0007669"/>
    <property type="project" value="InterPro"/>
</dbReference>
<comment type="caution">
    <text evidence="8">The sequence shown here is derived from an EMBL/GenBank/DDBJ whole genome shotgun (WGS) entry which is preliminary data.</text>
</comment>
<dbReference type="GO" id="GO:0008270">
    <property type="term" value="F:zinc ion binding"/>
    <property type="evidence" value="ECO:0007669"/>
    <property type="project" value="InterPro"/>
</dbReference>
<dbReference type="InterPro" id="IPR001138">
    <property type="entry name" value="Zn2Cys6_DnaBD"/>
</dbReference>
<feature type="domain" description="Zn(2)-C6 fungal-type" evidence="7">
    <location>
        <begin position="42"/>
        <end position="70"/>
    </location>
</feature>
<sequence>MTLTTFHDTGWSIQSPPQVPAHASPVQKKGRRQTGTPWTRSGCLTCKKRRKGCDKAKPNCNNCLKQGRKCEGYGDLWVAPLGPSAQVFMQADAPKRRLTSSTPPHLPSPPPSVSPYSDASQDARLSPVSLGWSVPPSPQRIVETEAEETAQDQDVNGTTGSTSQNALSVILRPRGYPNHLSGHESHYLQYHVEYGSKLLANLESDDNPLRSLLIPYAMSSPLLMKAVCAVSALHLANRSQEFSAQNAAATFYGRTLSGLQTVLAKCPTNVLPDDAMLAVGLMCKYEIVRGSVKQWVVHLSAMQRLIASRGGLGSMDPDAAQFLRGLFVYAYNMARISNRKRITFSDPTDTDISSPKLDIYIGYTEEILKLCGRIAELPSLQDDNISLRLAIASINDSLLTWTPTSIRYIIPRGITPAALTRLQLVAECFRDAAFVYLHSTLERMSMNSDHFKAPTNHPDALSPACLFENSPYITEWAPLISTPKSTAIYRCLARVESFPLDDHCEYSALTFPLFISGCESDVFAHRDLIIRSLGKLQFNFGIGNVERAKEVLRVLWARQDANAQDVAAGGSASRKTHWVDILEELQWELILA</sequence>
<dbReference type="GO" id="GO:0000976">
    <property type="term" value="F:transcription cis-regulatory region binding"/>
    <property type="evidence" value="ECO:0007669"/>
    <property type="project" value="TreeGrafter"/>
</dbReference>
<keyword evidence="3" id="KW-0238">DNA-binding</keyword>
<dbReference type="PANTHER" id="PTHR37534">
    <property type="entry name" value="TRANSCRIPTIONAL ACTIVATOR PROTEIN UGA3"/>
    <property type="match status" value="1"/>
</dbReference>
<dbReference type="Pfam" id="PF11951">
    <property type="entry name" value="Fungal_trans_2"/>
    <property type="match status" value="1"/>
</dbReference>
<dbReference type="GO" id="GO:0005634">
    <property type="term" value="C:nucleus"/>
    <property type="evidence" value="ECO:0007669"/>
    <property type="project" value="UniProtKB-SubCell"/>
</dbReference>
<keyword evidence="9" id="KW-1185">Reference proteome</keyword>
<feature type="region of interest" description="Disordered" evidence="6">
    <location>
        <begin position="1"/>
        <end position="38"/>
    </location>
</feature>
<keyword evidence="2" id="KW-0805">Transcription regulation</keyword>
<dbReference type="SMART" id="SM00066">
    <property type="entry name" value="GAL4"/>
    <property type="match status" value="1"/>
</dbReference>
<reference evidence="8" key="1">
    <citation type="submission" date="2022-12" db="EMBL/GenBank/DDBJ databases">
        <authorList>
            <person name="Petersen C."/>
        </authorList>
    </citation>
    <scope>NUCLEOTIDE SEQUENCE</scope>
    <source>
        <strain evidence="8">IBT 15544</strain>
    </source>
</reference>
<dbReference type="SUPFAM" id="SSF57701">
    <property type="entry name" value="Zn2/Cys6 DNA-binding domain"/>
    <property type="match status" value="1"/>
</dbReference>
<evidence type="ECO:0000256" key="6">
    <source>
        <dbReference type="SAM" id="MobiDB-lite"/>
    </source>
</evidence>
<dbReference type="PROSITE" id="PS00463">
    <property type="entry name" value="ZN2_CY6_FUNGAL_1"/>
    <property type="match status" value="1"/>
</dbReference>
<dbReference type="RefSeq" id="XP_058308667.1">
    <property type="nucleotide sequence ID" value="XM_058452129.1"/>
</dbReference>
<dbReference type="PROSITE" id="PS50048">
    <property type="entry name" value="ZN2_CY6_FUNGAL_2"/>
    <property type="match status" value="1"/>
</dbReference>
<reference evidence="8" key="2">
    <citation type="journal article" date="2023" name="IMA Fungus">
        <title>Comparative genomic study of the Penicillium genus elucidates a diverse pangenome and 15 lateral gene transfer events.</title>
        <authorList>
            <person name="Petersen C."/>
            <person name="Sorensen T."/>
            <person name="Nielsen M.R."/>
            <person name="Sondergaard T.E."/>
            <person name="Sorensen J.L."/>
            <person name="Fitzpatrick D.A."/>
            <person name="Frisvad J.C."/>
            <person name="Nielsen K.L."/>
        </authorList>
    </citation>
    <scope>NUCLEOTIDE SEQUENCE</scope>
    <source>
        <strain evidence="8">IBT 15544</strain>
    </source>
</reference>
<dbReference type="Pfam" id="PF00172">
    <property type="entry name" value="Zn_clus"/>
    <property type="match status" value="1"/>
</dbReference>
<accession>A0A9W9MMQ3</accession>
<evidence type="ECO:0000256" key="3">
    <source>
        <dbReference type="ARBA" id="ARBA00023125"/>
    </source>
</evidence>
<keyword evidence="4" id="KW-0804">Transcription</keyword>
<name>A0A9W9MMQ3_9EURO</name>
<dbReference type="Proteomes" id="UP001150904">
    <property type="component" value="Unassembled WGS sequence"/>
</dbReference>
<proteinExistence type="predicted"/>
<dbReference type="InterPro" id="IPR036864">
    <property type="entry name" value="Zn2-C6_fun-type_DNA-bd_sf"/>
</dbReference>
<feature type="compositionally biased region" description="Polar residues" evidence="6">
    <location>
        <begin position="1"/>
        <end position="16"/>
    </location>
</feature>
<dbReference type="AlphaFoldDB" id="A0A9W9MMQ3"/>
<evidence type="ECO:0000259" key="7">
    <source>
        <dbReference type="PROSITE" id="PS50048"/>
    </source>
</evidence>
<evidence type="ECO:0000256" key="2">
    <source>
        <dbReference type="ARBA" id="ARBA00023015"/>
    </source>
</evidence>
<comment type="subcellular location">
    <subcellularLocation>
        <location evidence="1">Nucleus</location>
    </subcellularLocation>
</comment>
<dbReference type="Gene3D" id="4.10.240.10">
    <property type="entry name" value="Zn(2)-C6 fungal-type DNA-binding domain"/>
    <property type="match status" value="1"/>
</dbReference>
<dbReference type="OrthoDB" id="3509362at2759"/>
<protein>
    <recommendedName>
        <fullName evidence="7">Zn(2)-C6 fungal-type domain-containing protein</fullName>
    </recommendedName>
</protein>
<evidence type="ECO:0000256" key="5">
    <source>
        <dbReference type="ARBA" id="ARBA00023242"/>
    </source>
</evidence>
<dbReference type="InterPro" id="IPR021858">
    <property type="entry name" value="Fun_TF"/>
</dbReference>
<dbReference type="EMBL" id="JAPQKR010000012">
    <property type="protein sequence ID" value="KAJ5204188.1"/>
    <property type="molecule type" value="Genomic_DNA"/>
</dbReference>
<feature type="region of interest" description="Disordered" evidence="6">
    <location>
        <begin position="94"/>
        <end position="137"/>
    </location>
</feature>
<dbReference type="CDD" id="cd00067">
    <property type="entry name" value="GAL4"/>
    <property type="match status" value="1"/>
</dbReference>
<organism evidence="8 9">
    <name type="scientific">Penicillium cinerascens</name>
    <dbReference type="NCBI Taxonomy" id="70096"/>
    <lineage>
        <taxon>Eukaryota</taxon>
        <taxon>Fungi</taxon>
        <taxon>Dikarya</taxon>
        <taxon>Ascomycota</taxon>
        <taxon>Pezizomycotina</taxon>
        <taxon>Eurotiomycetes</taxon>
        <taxon>Eurotiomycetidae</taxon>
        <taxon>Eurotiales</taxon>
        <taxon>Aspergillaceae</taxon>
        <taxon>Penicillium</taxon>
    </lineage>
</organism>
<evidence type="ECO:0000313" key="8">
    <source>
        <dbReference type="EMBL" id="KAJ5204188.1"/>
    </source>
</evidence>
<evidence type="ECO:0000313" key="9">
    <source>
        <dbReference type="Proteomes" id="UP001150904"/>
    </source>
</evidence>
<dbReference type="GO" id="GO:0045944">
    <property type="term" value="P:positive regulation of transcription by RNA polymerase II"/>
    <property type="evidence" value="ECO:0007669"/>
    <property type="project" value="TreeGrafter"/>
</dbReference>
<evidence type="ECO:0000256" key="1">
    <source>
        <dbReference type="ARBA" id="ARBA00004123"/>
    </source>
</evidence>